<dbReference type="EMBL" id="CP007174">
    <property type="protein sequence ID" value="AIF85263.1"/>
    <property type="molecule type" value="Genomic_DNA"/>
</dbReference>
<accession>A0A075MVU0</accession>
<dbReference type="KEGG" id="nev:NTE_03234"/>
<dbReference type="HOGENOM" id="CLU_2340287_0_0_2"/>
<dbReference type="GeneID" id="41598889"/>
<sequence>MEHIIFHHNGKEYAVYDALTLDEIKTIMKMSDERDRKLNPLNSKSTRKYFEDTDKMVAAILRRCFRMTDSQISDIEQSERRSLASAFIRFLKSANGL</sequence>
<dbReference type="RefSeq" id="WP_148701695.1">
    <property type="nucleotide sequence ID" value="NZ_CP007174.1"/>
</dbReference>
<name>A0A075MVU0_9ARCH</name>
<protein>
    <submittedName>
        <fullName evidence="1">Uncharacterized protein</fullName>
    </submittedName>
</protein>
<reference evidence="1 2" key="1">
    <citation type="journal article" date="2014" name="PLoS ONE">
        <title>Genome Sequence of Candidatus Nitrososphaera evergladensis from Group I.1b Enriched from Everglades Soil Reveals Novel Genomic Features of the Ammonia-Oxidizing Archaea.</title>
        <authorList>
            <person name="Zhalnina K.V."/>
            <person name="Dias R."/>
            <person name="Leonard M.T."/>
            <person name="Dorr de Quadros P."/>
            <person name="Camargo F.A."/>
            <person name="Drew J.C."/>
            <person name="Farmerie W.G."/>
            <person name="Daroub S.H."/>
            <person name="Triplett E.W."/>
        </authorList>
    </citation>
    <scope>NUCLEOTIDE SEQUENCE [LARGE SCALE GENOMIC DNA]</scope>
    <source>
        <strain evidence="1 2">SR1</strain>
    </source>
</reference>
<organism evidence="1 2">
    <name type="scientific">Candidatus Nitrososphaera evergladensis SR1</name>
    <dbReference type="NCBI Taxonomy" id="1459636"/>
    <lineage>
        <taxon>Archaea</taxon>
        <taxon>Nitrososphaerota</taxon>
        <taxon>Nitrososphaeria</taxon>
        <taxon>Nitrososphaerales</taxon>
        <taxon>Nitrososphaeraceae</taxon>
        <taxon>Nitrososphaera</taxon>
    </lineage>
</organism>
<dbReference type="AlphaFoldDB" id="A0A075MVU0"/>
<proteinExistence type="predicted"/>
<keyword evidence="2" id="KW-1185">Reference proteome</keyword>
<evidence type="ECO:0000313" key="2">
    <source>
        <dbReference type="Proteomes" id="UP000028194"/>
    </source>
</evidence>
<evidence type="ECO:0000313" key="1">
    <source>
        <dbReference type="EMBL" id="AIF85263.1"/>
    </source>
</evidence>
<dbReference type="Proteomes" id="UP000028194">
    <property type="component" value="Chromosome"/>
</dbReference>
<gene>
    <name evidence="1" type="ORF">NTE_03234</name>
</gene>
<dbReference type="OrthoDB" id="372947at2157"/>